<evidence type="ECO:0000256" key="1">
    <source>
        <dbReference type="ARBA" id="ARBA00006576"/>
    </source>
</evidence>
<dbReference type="EMBL" id="SDMP01000007">
    <property type="protein sequence ID" value="RYR48013.1"/>
    <property type="molecule type" value="Genomic_DNA"/>
</dbReference>
<evidence type="ECO:0000313" key="2">
    <source>
        <dbReference type="EMBL" id="RYR48013.1"/>
    </source>
</evidence>
<dbReference type="GO" id="GO:0008270">
    <property type="term" value="F:zinc ion binding"/>
    <property type="evidence" value="ECO:0007669"/>
    <property type="project" value="TreeGrafter"/>
</dbReference>
<dbReference type="AlphaFoldDB" id="A0A445CAZ0"/>
<name>A0A445CAZ0_ARAHY</name>
<keyword evidence="3" id="KW-1185">Reference proteome</keyword>
<comment type="caution">
    <text evidence="2">The sequence shown here is derived from an EMBL/GenBank/DDBJ whole genome shotgun (WGS) entry which is preliminary data.</text>
</comment>
<gene>
    <name evidence="2" type="ORF">Ahy_A07g034007</name>
</gene>
<comment type="similarity">
    <text evidence="1">Belongs to the cytidine and deoxycytidylate deaminase family.</text>
</comment>
<evidence type="ECO:0000313" key="3">
    <source>
        <dbReference type="Proteomes" id="UP000289738"/>
    </source>
</evidence>
<dbReference type="GO" id="GO:0004126">
    <property type="term" value="F:cytidine deaminase activity"/>
    <property type="evidence" value="ECO:0007669"/>
    <property type="project" value="TreeGrafter"/>
</dbReference>
<dbReference type="SUPFAM" id="SSF53927">
    <property type="entry name" value="Cytidine deaminase-like"/>
    <property type="match status" value="1"/>
</dbReference>
<protein>
    <submittedName>
        <fullName evidence="2">Uncharacterized protein</fullName>
    </submittedName>
</protein>
<reference evidence="2 3" key="1">
    <citation type="submission" date="2019-01" db="EMBL/GenBank/DDBJ databases">
        <title>Sequencing of cultivated peanut Arachis hypogaea provides insights into genome evolution and oil improvement.</title>
        <authorList>
            <person name="Chen X."/>
        </authorList>
    </citation>
    <scope>NUCLEOTIDE SEQUENCE [LARGE SCALE GENOMIC DNA]</scope>
    <source>
        <strain evidence="3">cv. Fuhuasheng</strain>
        <tissue evidence="2">Leaves</tissue>
    </source>
</reference>
<organism evidence="2 3">
    <name type="scientific">Arachis hypogaea</name>
    <name type="common">Peanut</name>
    <dbReference type="NCBI Taxonomy" id="3818"/>
    <lineage>
        <taxon>Eukaryota</taxon>
        <taxon>Viridiplantae</taxon>
        <taxon>Streptophyta</taxon>
        <taxon>Embryophyta</taxon>
        <taxon>Tracheophyta</taxon>
        <taxon>Spermatophyta</taxon>
        <taxon>Magnoliopsida</taxon>
        <taxon>eudicotyledons</taxon>
        <taxon>Gunneridae</taxon>
        <taxon>Pentapetalae</taxon>
        <taxon>rosids</taxon>
        <taxon>fabids</taxon>
        <taxon>Fabales</taxon>
        <taxon>Fabaceae</taxon>
        <taxon>Papilionoideae</taxon>
        <taxon>50 kb inversion clade</taxon>
        <taxon>dalbergioids sensu lato</taxon>
        <taxon>Dalbergieae</taxon>
        <taxon>Pterocarpus clade</taxon>
        <taxon>Arachis</taxon>
    </lineage>
</organism>
<dbReference type="InterPro" id="IPR016193">
    <property type="entry name" value="Cytidine_deaminase-like"/>
</dbReference>
<dbReference type="Proteomes" id="UP000289738">
    <property type="component" value="Chromosome A07"/>
</dbReference>
<accession>A0A445CAZ0</accession>
<dbReference type="GO" id="GO:0005829">
    <property type="term" value="C:cytosol"/>
    <property type="evidence" value="ECO:0007669"/>
    <property type="project" value="TreeGrafter"/>
</dbReference>
<sequence>MRPSATFSAGKEETDARGRGYRGRQWLTVVELLPPMSGRIAEGDAGGFEGSWVNGQSPISRVDSTRILARPPISNFWVATIGLGSFDRIYLSVNLEFPDLPIHHPIHVEQFLVTNLFLTTRPPLPPSSSPPH</sequence>
<dbReference type="InterPro" id="IPR050202">
    <property type="entry name" value="Cyt/Deoxycyt_deaminase"/>
</dbReference>
<dbReference type="PANTHER" id="PTHR11644:SF2">
    <property type="entry name" value="CYTIDINE DEAMINASE"/>
    <property type="match status" value="1"/>
</dbReference>
<dbReference type="PANTHER" id="PTHR11644">
    <property type="entry name" value="CYTIDINE DEAMINASE"/>
    <property type="match status" value="1"/>
</dbReference>
<dbReference type="STRING" id="3818.A0A445CAZ0"/>
<proteinExistence type="inferred from homology"/>